<feature type="compositionally biased region" description="Basic and acidic residues" evidence="1">
    <location>
        <begin position="1"/>
        <end position="14"/>
    </location>
</feature>
<name>G2YBD1_BOTF4</name>
<dbReference type="InParanoid" id="G2YBD1"/>
<organism evidence="2 3">
    <name type="scientific">Botryotinia fuckeliana (strain T4)</name>
    <name type="common">Noble rot fungus</name>
    <name type="synonym">Botrytis cinerea</name>
    <dbReference type="NCBI Taxonomy" id="999810"/>
    <lineage>
        <taxon>Eukaryota</taxon>
        <taxon>Fungi</taxon>
        <taxon>Dikarya</taxon>
        <taxon>Ascomycota</taxon>
        <taxon>Pezizomycotina</taxon>
        <taxon>Leotiomycetes</taxon>
        <taxon>Helotiales</taxon>
        <taxon>Sclerotiniaceae</taxon>
        <taxon>Botrytis</taxon>
    </lineage>
</organism>
<sequence length="87" mass="10137">MWWGVRRSENEDVTQRGQTPKFGFTPDGVMPLIWQLLYLQSMMIVRLNLSPMTTFYRQSPSKSFMQLCTVIVPPGTRVLFVAVRQLQ</sequence>
<feature type="region of interest" description="Disordered" evidence="1">
    <location>
        <begin position="1"/>
        <end position="21"/>
    </location>
</feature>
<evidence type="ECO:0000313" key="2">
    <source>
        <dbReference type="EMBL" id="CCD34522.1"/>
    </source>
</evidence>
<reference evidence="3" key="1">
    <citation type="journal article" date="2011" name="PLoS Genet.">
        <title>Genomic analysis of the necrotrophic fungal pathogens Sclerotinia sclerotiorum and Botrytis cinerea.</title>
        <authorList>
            <person name="Amselem J."/>
            <person name="Cuomo C.A."/>
            <person name="van Kan J.A."/>
            <person name="Viaud M."/>
            <person name="Benito E.P."/>
            <person name="Couloux A."/>
            <person name="Coutinho P.M."/>
            <person name="de Vries R.P."/>
            <person name="Dyer P.S."/>
            <person name="Fillinger S."/>
            <person name="Fournier E."/>
            <person name="Gout L."/>
            <person name="Hahn M."/>
            <person name="Kohn L."/>
            <person name="Lapalu N."/>
            <person name="Plummer K.M."/>
            <person name="Pradier J.M."/>
            <person name="Quevillon E."/>
            <person name="Sharon A."/>
            <person name="Simon A."/>
            <person name="ten Have A."/>
            <person name="Tudzynski B."/>
            <person name="Tudzynski P."/>
            <person name="Wincker P."/>
            <person name="Andrew M."/>
            <person name="Anthouard V."/>
            <person name="Beever R.E."/>
            <person name="Beffa R."/>
            <person name="Benoit I."/>
            <person name="Bouzid O."/>
            <person name="Brault B."/>
            <person name="Chen Z."/>
            <person name="Choquer M."/>
            <person name="Collemare J."/>
            <person name="Cotton P."/>
            <person name="Danchin E.G."/>
            <person name="Da Silva C."/>
            <person name="Gautier A."/>
            <person name="Giraud C."/>
            <person name="Giraud T."/>
            <person name="Gonzalez C."/>
            <person name="Grossetete S."/>
            <person name="Guldener U."/>
            <person name="Henrissat B."/>
            <person name="Howlett B.J."/>
            <person name="Kodira C."/>
            <person name="Kretschmer M."/>
            <person name="Lappartient A."/>
            <person name="Leroch M."/>
            <person name="Levis C."/>
            <person name="Mauceli E."/>
            <person name="Neuveglise C."/>
            <person name="Oeser B."/>
            <person name="Pearson M."/>
            <person name="Poulain J."/>
            <person name="Poussereau N."/>
            <person name="Quesneville H."/>
            <person name="Rascle C."/>
            <person name="Schumacher J."/>
            <person name="Segurens B."/>
            <person name="Sexton A."/>
            <person name="Silva E."/>
            <person name="Sirven C."/>
            <person name="Soanes D.M."/>
            <person name="Talbot N.J."/>
            <person name="Templeton M."/>
            <person name="Yandava C."/>
            <person name="Yarden O."/>
            <person name="Zeng Q."/>
            <person name="Rollins J.A."/>
            <person name="Lebrun M.H."/>
            <person name="Dickman M."/>
        </authorList>
    </citation>
    <scope>NUCLEOTIDE SEQUENCE [LARGE SCALE GENOMIC DNA]</scope>
    <source>
        <strain evidence="3">T4</strain>
    </source>
</reference>
<dbReference type="AlphaFoldDB" id="G2YBD1"/>
<proteinExistence type="predicted"/>
<dbReference type="EMBL" id="FQ790311">
    <property type="protein sequence ID" value="CCD34522.1"/>
    <property type="molecule type" value="Genomic_DNA"/>
</dbReference>
<accession>G2YBD1</accession>
<gene>
    <name evidence="2" type="ORF">BofuT4_P102230.1</name>
</gene>
<protein>
    <submittedName>
        <fullName evidence="2">Uncharacterized protein</fullName>
    </submittedName>
</protein>
<dbReference type="HOGENOM" id="CLU_2483093_0_0_1"/>
<evidence type="ECO:0000313" key="3">
    <source>
        <dbReference type="Proteomes" id="UP000008177"/>
    </source>
</evidence>
<evidence type="ECO:0000256" key="1">
    <source>
        <dbReference type="SAM" id="MobiDB-lite"/>
    </source>
</evidence>
<dbReference type="Proteomes" id="UP000008177">
    <property type="component" value="Unplaced contigs"/>
</dbReference>